<dbReference type="PANTHER" id="PTHR48081:SF8">
    <property type="entry name" value="ALPHA_BETA HYDROLASE FOLD-3 DOMAIN-CONTAINING PROTEIN-RELATED"/>
    <property type="match status" value="1"/>
</dbReference>
<evidence type="ECO:0000313" key="7">
    <source>
        <dbReference type="Proteomes" id="UP001163947"/>
    </source>
</evidence>
<dbReference type="GO" id="GO:0016787">
    <property type="term" value="F:hydrolase activity"/>
    <property type="evidence" value="ECO:0007669"/>
    <property type="project" value="UniProtKB-KW"/>
</dbReference>
<name>A0A059MU47_9NOCA</name>
<dbReference type="Proteomes" id="UP001163947">
    <property type="component" value="Chromosome"/>
</dbReference>
<evidence type="ECO:0000259" key="3">
    <source>
        <dbReference type="Pfam" id="PF07859"/>
    </source>
</evidence>
<evidence type="ECO:0000313" key="5">
    <source>
        <dbReference type="EMBL" id="UYF93680.1"/>
    </source>
</evidence>
<evidence type="ECO:0000256" key="2">
    <source>
        <dbReference type="ARBA" id="ARBA00022801"/>
    </source>
</evidence>
<dbReference type="AlphaFoldDB" id="A0A059MU47"/>
<dbReference type="EMBL" id="BLAH01000026">
    <property type="protein sequence ID" value="GES35694.1"/>
    <property type="molecule type" value="Genomic_DNA"/>
</dbReference>
<evidence type="ECO:0000313" key="6">
    <source>
        <dbReference type="Proteomes" id="UP000325466"/>
    </source>
</evidence>
<reference evidence="4 6" key="1">
    <citation type="journal article" date="2018" name="Biodegradation">
        <title>1,4-Dioxane degradation characteristics of Rhodococcus aetherivorans JCM 14343.</title>
        <authorList>
            <person name="Inoue D."/>
            <person name="Tsunoda T."/>
            <person name="Yamamoto N."/>
            <person name="Ike M."/>
            <person name="Sei K."/>
        </authorList>
    </citation>
    <scope>NUCLEOTIDE SEQUENCE [LARGE SCALE GENOMIC DNA]</scope>
    <source>
        <strain evidence="4 6">JCM 14343</strain>
    </source>
</reference>
<dbReference type="InterPro" id="IPR050300">
    <property type="entry name" value="GDXG_lipolytic_enzyme"/>
</dbReference>
<evidence type="ECO:0000313" key="4">
    <source>
        <dbReference type="EMBL" id="GES35694.1"/>
    </source>
</evidence>
<reference evidence="4" key="2">
    <citation type="submission" date="2019-10" db="EMBL/GenBank/DDBJ databases">
        <title>Draft genome sequence of Rhodococcus aetherivorans JCM 14343.</title>
        <authorList>
            <person name="Inoue D."/>
            <person name="Nakazawa M."/>
            <person name="Yamamoto N."/>
            <person name="Sei K."/>
            <person name="Ike M."/>
        </authorList>
    </citation>
    <scope>NUCLEOTIDE SEQUENCE</scope>
    <source>
        <strain evidence="4">JCM 14343</strain>
    </source>
</reference>
<dbReference type="InterPro" id="IPR029058">
    <property type="entry name" value="AB_hydrolase_fold"/>
</dbReference>
<protein>
    <submittedName>
        <fullName evidence="5">Alpha/beta hydrolase</fullName>
    </submittedName>
</protein>
<evidence type="ECO:0000256" key="1">
    <source>
        <dbReference type="ARBA" id="ARBA00010515"/>
    </source>
</evidence>
<reference evidence="5" key="3">
    <citation type="submission" date="2022-09" db="EMBL/GenBank/DDBJ databases">
        <title>The genome sequence of Rhodococcus aetherivorans N1.</title>
        <authorList>
            <person name="Jiang W."/>
        </authorList>
    </citation>
    <scope>NUCLEOTIDE SEQUENCE</scope>
    <source>
        <strain evidence="5">N1</strain>
    </source>
</reference>
<dbReference type="Pfam" id="PF07859">
    <property type="entry name" value="Abhydrolase_3"/>
    <property type="match status" value="1"/>
</dbReference>
<keyword evidence="6" id="KW-1185">Reference proteome</keyword>
<dbReference type="PANTHER" id="PTHR48081">
    <property type="entry name" value="AB HYDROLASE SUPERFAMILY PROTEIN C4A8.06C"/>
    <property type="match status" value="1"/>
</dbReference>
<dbReference type="EMBL" id="CP106982">
    <property type="protein sequence ID" value="UYF93680.1"/>
    <property type="molecule type" value="Genomic_DNA"/>
</dbReference>
<dbReference type="GeneID" id="83623773"/>
<dbReference type="InterPro" id="IPR013094">
    <property type="entry name" value="AB_hydrolase_3"/>
</dbReference>
<dbReference type="Gene3D" id="3.40.50.1820">
    <property type="entry name" value="alpha/beta hydrolase"/>
    <property type="match status" value="1"/>
</dbReference>
<gene>
    <name evidence="5" type="ORF">OCS65_25135</name>
    <name evidence="4" type="ORF">RAJCM14343_0943</name>
</gene>
<keyword evidence="2 5" id="KW-0378">Hydrolase</keyword>
<accession>A0A059MU47</accession>
<comment type="similarity">
    <text evidence="1">Belongs to the 'GDXG' lipolytic enzyme family.</text>
</comment>
<dbReference type="FunFam" id="3.40.50.1820:FF:000089">
    <property type="entry name" value="Alpha/beta hydrolase"/>
    <property type="match status" value="1"/>
</dbReference>
<proteinExistence type="inferred from homology"/>
<feature type="domain" description="Alpha/beta hydrolase fold-3" evidence="3">
    <location>
        <begin position="78"/>
        <end position="284"/>
    </location>
</feature>
<dbReference type="Proteomes" id="UP000325466">
    <property type="component" value="Unassembled WGS sequence"/>
</dbReference>
<dbReference type="SUPFAM" id="SSF53474">
    <property type="entry name" value="alpha/beta-Hydrolases"/>
    <property type="match status" value="1"/>
</dbReference>
<organism evidence="5 7">
    <name type="scientific">Rhodococcus aetherivorans</name>
    <dbReference type="NCBI Taxonomy" id="191292"/>
    <lineage>
        <taxon>Bacteria</taxon>
        <taxon>Bacillati</taxon>
        <taxon>Actinomycetota</taxon>
        <taxon>Actinomycetes</taxon>
        <taxon>Mycobacteriales</taxon>
        <taxon>Nocardiaceae</taxon>
        <taxon>Rhodococcus</taxon>
    </lineage>
</organism>
<sequence length="314" mass="33648">MALDHHVEQLLAGLQAQGLKSFENMSVDEARAVVSTFTGLQAPSEPVARIEDLHYVSDTTELPLRIHLPEGTGPRPVVLYFHGGGFVAGDLEVVDEPARALANETGTVVVTAAYRRAPEHRFPAAADDAWAALNWVAAHIAEHGGDPGNIVVMGDSAGGNLAAVTALRSRDQGGPALRGQVLIYPVIDPNAQLPSRIDYADGYLITAAALDWFWEQYLSAPEDADNPYAVPTRADRVDGLPPALILTTENEVTRDEAEQYGARLRAEGVDVRTVRFDGLVHGVYWMSGAVPRSRELRAAVADFVKSVVAPTSAA</sequence>
<dbReference type="RefSeq" id="WP_029540987.1">
    <property type="nucleotide sequence ID" value="NZ_BAAAYP010000041.1"/>
</dbReference>